<gene>
    <name evidence="1" type="primary">106062677</name>
</gene>
<dbReference type="STRING" id="6526.A0A2C9KLN7"/>
<evidence type="ECO:0000313" key="1">
    <source>
        <dbReference type="EnsemblMetazoa" id="BGLB021145-PA"/>
    </source>
</evidence>
<protein>
    <recommendedName>
        <fullName evidence="3">EF-hand domain-containing protein</fullName>
    </recommendedName>
</protein>
<dbReference type="KEGG" id="bgt:106062677"/>
<name>A0A2C9KLN7_BIOGL</name>
<accession>A0A2C9KLN7</accession>
<sequence>MTNLTHCLPGISYVFRFCNAHFMISLFQYDPYRRGEIAIEDFMFLLRHPQIRAELDPHTLTVLEIKAADPQRSSVSYQEFVNMMTYRRNDSFRLAVESRDTDHWKRPLYLSDPTYVTCFQKMVSVLTLCLSKVKTNKMPPPPSLVNTKHQTLTKSLTVDLKFTGSLCVLSRTLSTTSAAGNLYAPHRPMRGPDQ</sequence>
<dbReference type="VEuPathDB" id="VectorBase:BGLB021145"/>
<proteinExistence type="predicted"/>
<dbReference type="AlphaFoldDB" id="A0A2C9KLN7"/>
<dbReference type="Proteomes" id="UP000076420">
    <property type="component" value="Unassembled WGS sequence"/>
</dbReference>
<reference evidence="1" key="1">
    <citation type="submission" date="2020-05" db="UniProtKB">
        <authorList>
            <consortium name="EnsemblMetazoa"/>
        </authorList>
    </citation>
    <scope>IDENTIFICATION</scope>
    <source>
        <strain evidence="1">BB02</strain>
    </source>
</reference>
<dbReference type="VEuPathDB" id="VectorBase:BGLAX_040841"/>
<organism evidence="1 2">
    <name type="scientific">Biomphalaria glabrata</name>
    <name type="common">Bloodfluke planorb</name>
    <name type="synonym">Freshwater snail</name>
    <dbReference type="NCBI Taxonomy" id="6526"/>
    <lineage>
        <taxon>Eukaryota</taxon>
        <taxon>Metazoa</taxon>
        <taxon>Spiralia</taxon>
        <taxon>Lophotrochozoa</taxon>
        <taxon>Mollusca</taxon>
        <taxon>Gastropoda</taxon>
        <taxon>Heterobranchia</taxon>
        <taxon>Euthyneura</taxon>
        <taxon>Panpulmonata</taxon>
        <taxon>Hygrophila</taxon>
        <taxon>Lymnaeoidea</taxon>
        <taxon>Planorbidae</taxon>
        <taxon>Biomphalaria</taxon>
    </lineage>
</organism>
<dbReference type="EnsemblMetazoa" id="BGLB021145-RA">
    <property type="protein sequence ID" value="BGLB021145-PA"/>
    <property type="gene ID" value="BGLB021145"/>
</dbReference>
<evidence type="ECO:0008006" key="3">
    <source>
        <dbReference type="Google" id="ProtNLM"/>
    </source>
</evidence>
<evidence type="ECO:0000313" key="2">
    <source>
        <dbReference type="Proteomes" id="UP000076420"/>
    </source>
</evidence>